<dbReference type="PANTHER" id="PTHR45527">
    <property type="entry name" value="NONRIBOSOMAL PEPTIDE SYNTHETASE"/>
    <property type="match status" value="1"/>
</dbReference>
<gene>
    <name evidence="5" type="ORF">IW245_000423</name>
</gene>
<evidence type="ECO:0000256" key="3">
    <source>
        <dbReference type="ARBA" id="ARBA00022553"/>
    </source>
</evidence>
<keyword evidence="6" id="KW-1185">Reference proteome</keyword>
<evidence type="ECO:0000256" key="2">
    <source>
        <dbReference type="ARBA" id="ARBA00022450"/>
    </source>
</evidence>
<dbReference type="EMBL" id="JADOUF010000001">
    <property type="protein sequence ID" value="MBG6134229.1"/>
    <property type="molecule type" value="Genomic_DNA"/>
</dbReference>
<dbReference type="GO" id="GO:0043041">
    <property type="term" value="P:amino acid activation for nonribosomal peptide biosynthetic process"/>
    <property type="evidence" value="ECO:0007669"/>
    <property type="project" value="TreeGrafter"/>
</dbReference>
<evidence type="ECO:0000259" key="4">
    <source>
        <dbReference type="PROSITE" id="PS50075"/>
    </source>
</evidence>
<dbReference type="PROSITE" id="PS50075">
    <property type="entry name" value="CARRIER"/>
    <property type="match status" value="1"/>
</dbReference>
<dbReference type="InterPro" id="IPR009081">
    <property type="entry name" value="PP-bd_ACP"/>
</dbReference>
<accession>A0A8J7G9M7</accession>
<dbReference type="GO" id="GO:0031177">
    <property type="term" value="F:phosphopantetheine binding"/>
    <property type="evidence" value="ECO:0007669"/>
    <property type="project" value="InterPro"/>
</dbReference>
<dbReference type="PANTHER" id="PTHR45527:SF1">
    <property type="entry name" value="FATTY ACID SYNTHASE"/>
    <property type="match status" value="1"/>
</dbReference>
<dbReference type="InterPro" id="IPR020806">
    <property type="entry name" value="PKS_PP-bd"/>
</dbReference>
<dbReference type="SUPFAM" id="SSF47336">
    <property type="entry name" value="ACP-like"/>
    <property type="match status" value="1"/>
</dbReference>
<dbReference type="Gene3D" id="3.40.50.1820">
    <property type="entry name" value="alpha/beta hydrolase"/>
    <property type="match status" value="1"/>
</dbReference>
<evidence type="ECO:0000313" key="6">
    <source>
        <dbReference type="Proteomes" id="UP000622552"/>
    </source>
</evidence>
<reference evidence="5" key="1">
    <citation type="submission" date="2020-11" db="EMBL/GenBank/DDBJ databases">
        <title>Sequencing the genomes of 1000 actinobacteria strains.</title>
        <authorList>
            <person name="Klenk H.-P."/>
        </authorList>
    </citation>
    <scope>NUCLEOTIDE SEQUENCE</scope>
    <source>
        <strain evidence="5">DSM 45356</strain>
    </source>
</reference>
<dbReference type="InterPro" id="IPR029058">
    <property type="entry name" value="AB_hydrolase_fold"/>
</dbReference>
<feature type="domain" description="Carrier" evidence="4">
    <location>
        <begin position="2"/>
        <end position="77"/>
    </location>
</feature>
<dbReference type="FunFam" id="1.10.1200.10:FF:000005">
    <property type="entry name" value="Nonribosomal peptide synthetase 1"/>
    <property type="match status" value="1"/>
</dbReference>
<dbReference type="GO" id="GO:0044550">
    <property type="term" value="P:secondary metabolite biosynthetic process"/>
    <property type="evidence" value="ECO:0007669"/>
    <property type="project" value="TreeGrafter"/>
</dbReference>
<dbReference type="GO" id="GO:0005737">
    <property type="term" value="C:cytoplasm"/>
    <property type="evidence" value="ECO:0007669"/>
    <property type="project" value="TreeGrafter"/>
</dbReference>
<dbReference type="AlphaFoldDB" id="A0A8J7G9M7"/>
<dbReference type="RefSeq" id="WP_197001490.1">
    <property type="nucleotide sequence ID" value="NZ_BONS01000035.1"/>
</dbReference>
<dbReference type="Proteomes" id="UP000622552">
    <property type="component" value="Unassembled WGS sequence"/>
</dbReference>
<comment type="cofactor">
    <cofactor evidence="1">
        <name>pantetheine 4'-phosphate</name>
        <dbReference type="ChEBI" id="CHEBI:47942"/>
    </cofactor>
</comment>
<organism evidence="5 6">
    <name type="scientific">Longispora fulva</name>
    <dbReference type="NCBI Taxonomy" id="619741"/>
    <lineage>
        <taxon>Bacteria</taxon>
        <taxon>Bacillati</taxon>
        <taxon>Actinomycetota</taxon>
        <taxon>Actinomycetes</taxon>
        <taxon>Micromonosporales</taxon>
        <taxon>Micromonosporaceae</taxon>
        <taxon>Longispora</taxon>
    </lineage>
</organism>
<protein>
    <submittedName>
        <fullName evidence="5">Acyl carrier protein</fullName>
    </submittedName>
</protein>
<keyword evidence="2" id="KW-0596">Phosphopantetheine</keyword>
<sequence length="90" mass="9425">MTTGQSVESTICDIFAGVLGLGTVEPTDDFFELGGHSLLASRVAAKVRQETGVRIRLVDFIGQPTARRMAELVQRASDDSTGARASGGNG</sequence>
<name>A0A8J7G9M7_9ACTN</name>
<dbReference type="InterPro" id="IPR036736">
    <property type="entry name" value="ACP-like_sf"/>
</dbReference>
<comment type="caution">
    <text evidence="5">The sequence shown here is derived from an EMBL/GenBank/DDBJ whole genome shotgun (WGS) entry which is preliminary data.</text>
</comment>
<evidence type="ECO:0000313" key="5">
    <source>
        <dbReference type="EMBL" id="MBG6134229.1"/>
    </source>
</evidence>
<evidence type="ECO:0000256" key="1">
    <source>
        <dbReference type="ARBA" id="ARBA00001957"/>
    </source>
</evidence>
<keyword evidence="3" id="KW-0597">Phosphoprotein</keyword>
<proteinExistence type="predicted"/>
<dbReference type="SMART" id="SM00823">
    <property type="entry name" value="PKS_PP"/>
    <property type="match status" value="1"/>
</dbReference>
<dbReference type="Pfam" id="PF00550">
    <property type="entry name" value="PP-binding"/>
    <property type="match status" value="1"/>
</dbReference>